<dbReference type="PANTHER" id="PTHR37817">
    <property type="entry name" value="N-ACETYLTRANSFERASE EIS"/>
    <property type="match status" value="1"/>
</dbReference>
<evidence type="ECO:0000313" key="7">
    <source>
        <dbReference type="Proteomes" id="UP000620075"/>
    </source>
</evidence>
<dbReference type="InterPro" id="IPR036527">
    <property type="entry name" value="SCP2_sterol-bd_dom_sf"/>
</dbReference>
<comment type="similarity">
    <text evidence="1 4">Belongs to the acetyltransferase Eis family.</text>
</comment>
<dbReference type="CDD" id="cd04301">
    <property type="entry name" value="NAT_SF"/>
    <property type="match status" value="1"/>
</dbReference>
<dbReference type="PROSITE" id="PS51186">
    <property type="entry name" value="GNAT"/>
    <property type="match status" value="1"/>
</dbReference>
<proteinExistence type="inferred from homology"/>
<feature type="binding site" evidence="4">
    <location>
        <begin position="81"/>
        <end position="83"/>
    </location>
    <ligand>
        <name>acetyl-CoA</name>
        <dbReference type="ChEBI" id="CHEBI:57288"/>
    </ligand>
</feature>
<feature type="active site" description="Proton acceptor; via carboxylate" evidence="4">
    <location>
        <position position="406"/>
    </location>
</feature>
<reference evidence="6 7" key="1">
    <citation type="submission" date="2020-10" db="EMBL/GenBank/DDBJ databases">
        <title>Ca. Dormibacterota MAGs.</title>
        <authorList>
            <person name="Montgomery K."/>
        </authorList>
    </citation>
    <scope>NUCLEOTIDE SEQUENCE [LARGE SCALE GENOMIC DNA]</scope>
    <source>
        <strain evidence="6">SC8811_S16_3</strain>
    </source>
</reference>
<dbReference type="GO" id="GO:0030649">
    <property type="term" value="P:aminoglycoside antibiotic catabolic process"/>
    <property type="evidence" value="ECO:0007669"/>
    <property type="project" value="TreeGrafter"/>
</dbReference>
<dbReference type="InterPro" id="IPR025559">
    <property type="entry name" value="Eis_dom"/>
</dbReference>
<evidence type="ECO:0000256" key="2">
    <source>
        <dbReference type="ARBA" id="ARBA00022679"/>
    </source>
</evidence>
<dbReference type="GO" id="GO:0034069">
    <property type="term" value="F:aminoglycoside N-acetyltransferase activity"/>
    <property type="evidence" value="ECO:0007669"/>
    <property type="project" value="TreeGrafter"/>
</dbReference>
<dbReference type="Pfam" id="PF13527">
    <property type="entry name" value="Acetyltransf_9"/>
    <property type="match status" value="1"/>
</dbReference>
<dbReference type="AlphaFoldDB" id="A0A934KK80"/>
<dbReference type="InterPro" id="IPR041380">
    <property type="entry name" value="Acetyltransf_17"/>
</dbReference>
<dbReference type="EMBL" id="JAEKNQ010000057">
    <property type="protein sequence ID" value="MBJ7604313.1"/>
    <property type="molecule type" value="Genomic_DNA"/>
</dbReference>
<dbReference type="SUPFAM" id="SSF55729">
    <property type="entry name" value="Acyl-CoA N-acyltransferases (Nat)"/>
    <property type="match status" value="1"/>
</dbReference>
<feature type="domain" description="N-acetyltransferase" evidence="5">
    <location>
        <begin position="2"/>
        <end position="150"/>
    </location>
</feature>
<evidence type="ECO:0000256" key="1">
    <source>
        <dbReference type="ARBA" id="ARBA00009213"/>
    </source>
</evidence>
<dbReference type="SUPFAM" id="SSF55718">
    <property type="entry name" value="SCP-like"/>
    <property type="match status" value="1"/>
</dbReference>
<dbReference type="NCBIfam" id="NF002367">
    <property type="entry name" value="PRK01346.1-4"/>
    <property type="match status" value="1"/>
</dbReference>
<evidence type="ECO:0000259" key="5">
    <source>
        <dbReference type="PROSITE" id="PS51186"/>
    </source>
</evidence>
<dbReference type="Proteomes" id="UP000620075">
    <property type="component" value="Unassembled WGS sequence"/>
</dbReference>
<feature type="binding site" evidence="4">
    <location>
        <begin position="117"/>
        <end position="118"/>
    </location>
    <ligand>
        <name>acetyl-CoA</name>
        <dbReference type="ChEBI" id="CHEBI:57288"/>
    </ligand>
</feature>
<dbReference type="InterPro" id="IPR022902">
    <property type="entry name" value="NAcTrfase_Eis"/>
</dbReference>
<organism evidence="6 7">
    <name type="scientific">Candidatus Dormiibacter inghamiae</name>
    <dbReference type="NCBI Taxonomy" id="3127013"/>
    <lineage>
        <taxon>Bacteria</taxon>
        <taxon>Bacillati</taxon>
        <taxon>Candidatus Dormiibacterota</taxon>
        <taxon>Candidatus Dormibacteria</taxon>
        <taxon>Candidatus Dormibacterales</taxon>
        <taxon>Candidatus Dormibacteraceae</taxon>
        <taxon>Candidatus Dormiibacter</taxon>
    </lineage>
</organism>
<feature type="binding site" evidence="4">
    <location>
        <begin position="89"/>
        <end position="94"/>
    </location>
    <ligand>
        <name>acetyl-CoA</name>
        <dbReference type="ChEBI" id="CHEBI:57288"/>
    </ligand>
</feature>
<keyword evidence="3 4" id="KW-0012">Acyltransferase</keyword>
<dbReference type="InterPro" id="IPR016181">
    <property type="entry name" value="Acyl_CoA_acyltransferase"/>
</dbReference>
<dbReference type="HAMAP" id="MF_01812">
    <property type="entry name" value="Eis"/>
    <property type="match status" value="1"/>
</dbReference>
<dbReference type="Gene3D" id="3.30.1050.10">
    <property type="entry name" value="SCP2 sterol-binding domain"/>
    <property type="match status" value="1"/>
</dbReference>
<dbReference type="Pfam" id="PF13530">
    <property type="entry name" value="SCP2_2"/>
    <property type="match status" value="1"/>
</dbReference>
<evidence type="ECO:0000313" key="6">
    <source>
        <dbReference type="EMBL" id="MBJ7604313.1"/>
    </source>
</evidence>
<dbReference type="InterPro" id="IPR000182">
    <property type="entry name" value="GNAT_dom"/>
</dbReference>
<name>A0A934KK80_9BACT</name>
<keyword evidence="2 4" id="KW-0808">Transferase</keyword>
<dbReference type="Pfam" id="PF17668">
    <property type="entry name" value="Acetyltransf_17"/>
    <property type="match status" value="1"/>
</dbReference>
<dbReference type="InterPro" id="IPR051554">
    <property type="entry name" value="Acetyltransferase_Eis"/>
</dbReference>
<protein>
    <submittedName>
        <fullName evidence="6">GNAT family N-acetyltransferase</fullName>
    </submittedName>
</protein>
<gene>
    <name evidence="6" type="ORF">JF888_14185</name>
</gene>
<comment type="subunit">
    <text evidence="4">Homohexamer; trimer of dimers.</text>
</comment>
<dbReference type="Gene3D" id="3.40.630.30">
    <property type="match status" value="2"/>
</dbReference>
<accession>A0A934KK80</accession>
<dbReference type="PANTHER" id="PTHR37817:SF1">
    <property type="entry name" value="N-ACETYLTRANSFERASE EIS"/>
    <property type="match status" value="1"/>
</dbReference>
<evidence type="ECO:0000256" key="4">
    <source>
        <dbReference type="HAMAP-Rule" id="MF_01812"/>
    </source>
</evidence>
<evidence type="ECO:0000256" key="3">
    <source>
        <dbReference type="ARBA" id="ARBA00023315"/>
    </source>
</evidence>
<comment type="caution">
    <text evidence="6">The sequence shown here is derived from an EMBL/GenBank/DDBJ whole genome shotgun (WGS) entry which is preliminary data.</text>
</comment>
<sequence>MRELRVLREAELAAYVIQCGETFGGSTPKPEAVEERAKRLERERCWGYFDAGELFATAGAYSLQLSLPGGVALPTAGISAVTVLPTHRRQGALTDMMRQLLRQAAEREEPIAALYASEGAIYGRFGFGIASYRADLELARERSAMKVQPELVGIQYRQPAASLDVLMDIERRFVLSQPGAIAGPRAFWEHLLADDESDRSGYSNLYLVLQAPGTERAGFALYRKDMRWTVHSPDGRLQVVALQGLAADTSAALWRHLLDIDLVSRVSAPSQPVDSPLRHLLQDPHALIQQVSPQLWLNLLDVPRALAGRRYQVPGKLRLEVKAGFWHEGAGVFALEGGPDGAACSRTGETADLVLPGQSLAAAHLAGTSFTNLQRAGQVEESRPGALALADAMFGWPLQPWCNIGF</sequence>
<dbReference type="RefSeq" id="WP_338181748.1">
    <property type="nucleotide sequence ID" value="NZ_JAEKNQ010000057.1"/>
</dbReference>
<feature type="active site" description="Proton donor" evidence="4">
    <location>
        <position position="122"/>
    </location>
</feature>